<evidence type="ECO:0000313" key="2">
    <source>
        <dbReference type="Proteomes" id="UP000827092"/>
    </source>
</evidence>
<reference evidence="1 2" key="1">
    <citation type="journal article" date="2022" name="Nat. Ecol. Evol.">
        <title>A masculinizing supergene underlies an exaggerated male reproductive morph in a spider.</title>
        <authorList>
            <person name="Hendrickx F."/>
            <person name="De Corte Z."/>
            <person name="Sonet G."/>
            <person name="Van Belleghem S.M."/>
            <person name="Kostlbacher S."/>
            <person name="Vangestel C."/>
        </authorList>
    </citation>
    <scope>NUCLEOTIDE SEQUENCE [LARGE SCALE GENOMIC DNA]</scope>
    <source>
        <strain evidence="1">W744_W776</strain>
    </source>
</reference>
<evidence type="ECO:0000313" key="1">
    <source>
        <dbReference type="EMBL" id="KAG8195346.1"/>
    </source>
</evidence>
<dbReference type="EMBL" id="JAFNEN010000089">
    <property type="protein sequence ID" value="KAG8195346.1"/>
    <property type="molecule type" value="Genomic_DNA"/>
</dbReference>
<sequence length="197" mass="20593">MWDLKKNPDPILLFTVEWNELSEYNDASNVRLELDTYSPKRIQNDALVWKKPNATMTRRPSNSLFAFALLVLSGLVIQQAEAGIGGLLGLGGNKGFGGKKTSEMLVAASILASLISKHKESQSNNKPRAPMMPMPMPPYGGYAAGSSPYGSYGAAGYGGGLGSSLYGGYPGLASAYGGGFASPSAGGYGGYGGYPSY</sequence>
<dbReference type="AlphaFoldDB" id="A0AAV6VI27"/>
<gene>
    <name evidence="1" type="ORF">JTE90_001366</name>
</gene>
<name>A0AAV6VI27_9ARAC</name>
<accession>A0AAV6VI27</accession>
<protein>
    <submittedName>
        <fullName evidence="1">Uncharacterized protein</fullName>
    </submittedName>
</protein>
<keyword evidence="2" id="KW-1185">Reference proteome</keyword>
<dbReference type="Proteomes" id="UP000827092">
    <property type="component" value="Unassembled WGS sequence"/>
</dbReference>
<proteinExistence type="predicted"/>
<organism evidence="1 2">
    <name type="scientific">Oedothorax gibbosus</name>
    <dbReference type="NCBI Taxonomy" id="931172"/>
    <lineage>
        <taxon>Eukaryota</taxon>
        <taxon>Metazoa</taxon>
        <taxon>Ecdysozoa</taxon>
        <taxon>Arthropoda</taxon>
        <taxon>Chelicerata</taxon>
        <taxon>Arachnida</taxon>
        <taxon>Araneae</taxon>
        <taxon>Araneomorphae</taxon>
        <taxon>Entelegynae</taxon>
        <taxon>Araneoidea</taxon>
        <taxon>Linyphiidae</taxon>
        <taxon>Erigoninae</taxon>
        <taxon>Oedothorax</taxon>
    </lineage>
</organism>
<comment type="caution">
    <text evidence="1">The sequence shown here is derived from an EMBL/GenBank/DDBJ whole genome shotgun (WGS) entry which is preliminary data.</text>
</comment>